<dbReference type="EMBL" id="LGSR01000020">
    <property type="protein sequence ID" value="KOS18436.1"/>
    <property type="molecule type" value="Genomic_DNA"/>
</dbReference>
<feature type="transmembrane region" description="Helical" evidence="2">
    <location>
        <begin position="254"/>
        <end position="278"/>
    </location>
</feature>
<keyword evidence="4" id="KW-1185">Reference proteome</keyword>
<feature type="transmembrane region" description="Helical" evidence="2">
    <location>
        <begin position="299"/>
        <end position="323"/>
    </location>
</feature>
<evidence type="ECO:0000313" key="3">
    <source>
        <dbReference type="EMBL" id="KOS18436.1"/>
    </source>
</evidence>
<sequence>MILFSLAARLPVDSRLESTPSPTVATRLDSQGSLLGQDSSPDYHGHHHSYSSGDYSADFRQPFPQASLAQTSFTQPTYADNAKLNQTYDQGYAYRDGTNTSGSGVAAAAAANNPAAAKSGRFSFMKSKWPACFMVVTIVQAAICLGFESFVFGEFQLNLGEYVHDPAVQSQYKTIPTFLTLFIFGFLYEVVIVADALRLKNTIQVIGVCIANLALMIYTATQVDQIQLAIGVLETHGALEDGVTSGMLWDKLKAYLIAIPGIIAIVTVCMGFFAWRLYQVFAWDILKIIGADYRMKKRFLHYQIYIALLKFDFFFFLGFIIQFVVVVANRQDPEFALTIATIPVTIIILAAAAHFTRRENKAGTIVVIVLYFGALSYFIFKLFRIYQPSHASSYRAVRKSMTAFAVITILLIILTIINGIICVRNFGLGLREHLRHASQTEEKSDSAAYSMNDVKAPGTARMTIE</sequence>
<feature type="transmembrane region" description="Helical" evidence="2">
    <location>
        <begin position="400"/>
        <end position="423"/>
    </location>
</feature>
<dbReference type="InterPro" id="IPR040410">
    <property type="entry name" value="UPF0658_Golgi"/>
</dbReference>
<protein>
    <submittedName>
        <fullName evidence="3">UPF0658 Golgi apparatus membrane protein</fullName>
    </submittedName>
</protein>
<reference evidence="3 4" key="1">
    <citation type="submission" date="2015-07" db="EMBL/GenBank/DDBJ databases">
        <title>The genome of the fungus Escovopsis weberi, a specialized disease agent of ant agriculture.</title>
        <authorList>
            <person name="de Man T.J."/>
            <person name="Stajich J.E."/>
            <person name="Kubicek C.P."/>
            <person name="Chenthamara K."/>
            <person name="Atanasova L."/>
            <person name="Druzhinina I.S."/>
            <person name="Birnbaum S."/>
            <person name="Barribeau S.M."/>
            <person name="Teiling C."/>
            <person name="Suen G."/>
            <person name="Currie C."/>
            <person name="Gerardo N.M."/>
        </authorList>
    </citation>
    <scope>NUCLEOTIDE SEQUENCE [LARGE SCALE GENOMIC DNA]</scope>
</reference>
<feature type="region of interest" description="Disordered" evidence="1">
    <location>
        <begin position="15"/>
        <end position="50"/>
    </location>
</feature>
<keyword evidence="2" id="KW-0812">Transmembrane</keyword>
<feature type="transmembrane region" description="Helical" evidence="2">
    <location>
        <begin position="172"/>
        <end position="191"/>
    </location>
</feature>
<evidence type="ECO:0000313" key="4">
    <source>
        <dbReference type="Proteomes" id="UP000053831"/>
    </source>
</evidence>
<accession>A0A0M8MSG7</accession>
<proteinExistence type="predicted"/>
<comment type="caution">
    <text evidence="3">The sequence shown here is derived from an EMBL/GenBank/DDBJ whole genome shotgun (WGS) entry which is preliminary data.</text>
</comment>
<dbReference type="PANTHER" id="PTHR34391:SF1">
    <property type="entry name" value="UPF0658 GOLGI APPARATUS MEMBRANE PROTEIN C1952.10C-RELATED"/>
    <property type="match status" value="1"/>
</dbReference>
<feature type="transmembrane region" description="Helical" evidence="2">
    <location>
        <begin position="131"/>
        <end position="152"/>
    </location>
</feature>
<feature type="transmembrane region" description="Helical" evidence="2">
    <location>
        <begin position="203"/>
        <end position="221"/>
    </location>
</feature>
<feature type="transmembrane region" description="Helical" evidence="2">
    <location>
        <begin position="362"/>
        <end position="380"/>
    </location>
</feature>
<keyword evidence="2" id="KW-0472">Membrane</keyword>
<evidence type="ECO:0000256" key="2">
    <source>
        <dbReference type="SAM" id="Phobius"/>
    </source>
</evidence>
<dbReference type="Proteomes" id="UP000053831">
    <property type="component" value="Unassembled WGS sequence"/>
</dbReference>
<feature type="compositionally biased region" description="Polar residues" evidence="1">
    <location>
        <begin position="17"/>
        <end position="37"/>
    </location>
</feature>
<evidence type="ECO:0000256" key="1">
    <source>
        <dbReference type="SAM" id="MobiDB-lite"/>
    </source>
</evidence>
<dbReference type="GO" id="GO:0005794">
    <property type="term" value="C:Golgi apparatus"/>
    <property type="evidence" value="ECO:0007669"/>
    <property type="project" value="TreeGrafter"/>
</dbReference>
<name>A0A0M8MSG7_ESCWE</name>
<dbReference type="PANTHER" id="PTHR34391">
    <property type="entry name" value="UPF0658 GOLGI APPARATUS MEMBRANE PROTEIN C1952.10C-RELATED"/>
    <property type="match status" value="1"/>
</dbReference>
<keyword evidence="2" id="KW-1133">Transmembrane helix</keyword>
<gene>
    <name evidence="3" type="ORF">ESCO_000533</name>
</gene>
<dbReference type="OrthoDB" id="2448307at2759"/>
<dbReference type="AlphaFoldDB" id="A0A0M8MSG7"/>
<organism evidence="3 4">
    <name type="scientific">Escovopsis weberi</name>
    <dbReference type="NCBI Taxonomy" id="150374"/>
    <lineage>
        <taxon>Eukaryota</taxon>
        <taxon>Fungi</taxon>
        <taxon>Dikarya</taxon>
        <taxon>Ascomycota</taxon>
        <taxon>Pezizomycotina</taxon>
        <taxon>Sordariomycetes</taxon>
        <taxon>Hypocreomycetidae</taxon>
        <taxon>Hypocreales</taxon>
        <taxon>Hypocreaceae</taxon>
        <taxon>Escovopsis</taxon>
    </lineage>
</organism>
<feature type="transmembrane region" description="Helical" evidence="2">
    <location>
        <begin position="335"/>
        <end position="355"/>
    </location>
</feature>